<dbReference type="InterPro" id="IPR000653">
    <property type="entry name" value="DegT/StrS_aminotransferase"/>
</dbReference>
<dbReference type="PIRSF" id="PIRSF000390">
    <property type="entry name" value="PLP_StrS"/>
    <property type="match status" value="1"/>
</dbReference>
<evidence type="ECO:0000313" key="4">
    <source>
        <dbReference type="Proteomes" id="UP001500279"/>
    </source>
</evidence>
<evidence type="ECO:0000256" key="1">
    <source>
        <dbReference type="ARBA" id="ARBA00037999"/>
    </source>
</evidence>
<dbReference type="Gene3D" id="3.90.1150.10">
    <property type="entry name" value="Aspartate Aminotransferase, domain 1"/>
    <property type="match status" value="1"/>
</dbReference>
<dbReference type="PANTHER" id="PTHR30244:SF34">
    <property type="entry name" value="DTDP-4-AMINO-4,6-DIDEOXYGALACTOSE TRANSAMINASE"/>
    <property type="match status" value="1"/>
</dbReference>
<comment type="caution">
    <text evidence="3">The sequence shown here is derived from an EMBL/GenBank/DDBJ whole genome shotgun (WGS) entry which is preliminary data.</text>
</comment>
<dbReference type="RefSeq" id="WP_141284135.1">
    <property type="nucleotide sequence ID" value="NZ_BAAAEW010000014.1"/>
</dbReference>
<keyword evidence="4" id="KW-1185">Reference proteome</keyword>
<sequence>MTEAPINFVKKTPDQLRAEISALVQQFSDVVHAPKPFVPGESAVPVSGKVIGAKELQLMVEASLDGWLTTGRFNAMFEERLAKFLGVKHLITVNSGSSANLVAFSTLTSDRLGDRAIKPGDEVIGVAAGFPTTVNPILQFGAVPVFVDVDLATHNIDVSKIEAAISPKTKAIMLAHSLGNPFNLDVVTAICKKHGLWLVEDCCDALGAKYNGQLVGTFGDIGTLSFYPAHHITMGEGGAVFTNDPELKLIAESFRDWGRDCYCPPGKDNTCNKRFCWKLGELPEGYDHKYTYSHLGYNLKISDMQAACALAQMDRVEDFIAARKANFKYLKERLANCAQFLHLPEATSNSEPSWFGFPLVLKDDAGVKRADLINFLDQSKIATRLLFAGNLTRQPYMIGRNFRVSGELTNTDKVMSQTFWLGVWPGLTHEQLDYVVEKLEEFFGLNF</sequence>
<protein>
    <submittedName>
        <fullName evidence="3">Lipopolysaccharide biosynthesis protein RfbH</fullName>
    </submittedName>
</protein>
<dbReference type="Pfam" id="PF01041">
    <property type="entry name" value="DegT_DnrJ_EryC1"/>
    <property type="match status" value="1"/>
</dbReference>
<dbReference type="InterPro" id="IPR015422">
    <property type="entry name" value="PyrdxlP-dep_Trfase_small"/>
</dbReference>
<reference evidence="4" key="1">
    <citation type="journal article" date="2019" name="Int. J. Syst. Evol. Microbiol.">
        <title>The Global Catalogue of Microorganisms (GCM) 10K type strain sequencing project: providing services to taxonomists for standard genome sequencing and annotation.</title>
        <authorList>
            <consortium name="The Broad Institute Genomics Platform"/>
            <consortium name="The Broad Institute Genome Sequencing Center for Infectious Disease"/>
            <person name="Wu L."/>
            <person name="Ma J."/>
        </authorList>
    </citation>
    <scope>NUCLEOTIDE SEQUENCE [LARGE SCALE GENOMIC DNA]</scope>
    <source>
        <strain evidence="4">JCM 15503</strain>
    </source>
</reference>
<evidence type="ECO:0000313" key="3">
    <source>
        <dbReference type="EMBL" id="GAA0751449.1"/>
    </source>
</evidence>
<dbReference type="InterPro" id="IPR015424">
    <property type="entry name" value="PyrdxlP-dep_Trfase"/>
</dbReference>
<proteinExistence type="inferred from homology"/>
<evidence type="ECO:0000256" key="2">
    <source>
        <dbReference type="RuleBase" id="RU004508"/>
    </source>
</evidence>
<organism evidence="3 4">
    <name type="scientific">Ideonella azotifigens</name>
    <dbReference type="NCBI Taxonomy" id="513160"/>
    <lineage>
        <taxon>Bacteria</taxon>
        <taxon>Pseudomonadati</taxon>
        <taxon>Pseudomonadota</taxon>
        <taxon>Betaproteobacteria</taxon>
        <taxon>Burkholderiales</taxon>
        <taxon>Sphaerotilaceae</taxon>
        <taxon>Ideonella</taxon>
    </lineage>
</organism>
<dbReference type="Proteomes" id="UP001500279">
    <property type="component" value="Unassembled WGS sequence"/>
</dbReference>
<dbReference type="EMBL" id="BAAAEW010000014">
    <property type="protein sequence ID" value="GAA0751449.1"/>
    <property type="molecule type" value="Genomic_DNA"/>
</dbReference>
<dbReference type="SUPFAM" id="SSF53383">
    <property type="entry name" value="PLP-dependent transferases"/>
    <property type="match status" value="1"/>
</dbReference>
<dbReference type="PANTHER" id="PTHR30244">
    <property type="entry name" value="TRANSAMINASE"/>
    <property type="match status" value="1"/>
</dbReference>
<dbReference type="InterPro" id="IPR015421">
    <property type="entry name" value="PyrdxlP-dep_Trfase_major"/>
</dbReference>
<dbReference type="CDD" id="cd00616">
    <property type="entry name" value="AHBA_syn"/>
    <property type="match status" value="1"/>
</dbReference>
<comment type="similarity">
    <text evidence="1 2">Belongs to the DegT/DnrJ/EryC1 family.</text>
</comment>
<gene>
    <name evidence="3" type="primary">rfbH</name>
    <name evidence="3" type="ORF">GCM10009107_24180</name>
</gene>
<name>A0ABP3V8B9_9BURK</name>
<dbReference type="Gene3D" id="3.40.640.10">
    <property type="entry name" value="Type I PLP-dependent aspartate aminotransferase-like (Major domain)"/>
    <property type="match status" value="1"/>
</dbReference>
<accession>A0ABP3V8B9</accession>
<dbReference type="NCBIfam" id="NF011936">
    <property type="entry name" value="PRK15407.1"/>
    <property type="match status" value="1"/>
</dbReference>
<keyword evidence="2" id="KW-0663">Pyridoxal phosphate</keyword>